<dbReference type="HOGENOM" id="CLU_198563_0_0_1"/>
<sequence length="77" mass="8998">MASFFNGDMLSWWTACRREMIRDQRRSFDGLFIYTAWGIWLQRNARIFNGAYSTVPQVIDSIIAMCKAYEGAHNLVE</sequence>
<organism evidence="1">
    <name type="scientific">Oryza glumipatula</name>
    <dbReference type="NCBI Taxonomy" id="40148"/>
    <lineage>
        <taxon>Eukaryota</taxon>
        <taxon>Viridiplantae</taxon>
        <taxon>Streptophyta</taxon>
        <taxon>Embryophyta</taxon>
        <taxon>Tracheophyta</taxon>
        <taxon>Spermatophyta</taxon>
        <taxon>Magnoliopsida</taxon>
        <taxon>Liliopsida</taxon>
        <taxon>Poales</taxon>
        <taxon>Poaceae</taxon>
        <taxon>BOP clade</taxon>
        <taxon>Oryzoideae</taxon>
        <taxon>Oryzeae</taxon>
        <taxon>Oryzinae</taxon>
        <taxon>Oryza</taxon>
    </lineage>
</organism>
<accession>A0A0E0BIE6</accession>
<proteinExistence type="predicted"/>
<reference evidence="1" key="2">
    <citation type="submission" date="2018-05" db="EMBL/GenBank/DDBJ databases">
        <title>OgluRS3 (Oryza glumaepatula Reference Sequence Version 3).</title>
        <authorList>
            <person name="Zhang J."/>
            <person name="Kudrna D."/>
            <person name="Lee S."/>
            <person name="Talag J."/>
            <person name="Welchert J."/>
            <person name="Wing R.A."/>
        </authorList>
    </citation>
    <scope>NUCLEOTIDE SEQUENCE [LARGE SCALE GENOMIC DNA]</scope>
</reference>
<reference evidence="1" key="1">
    <citation type="submission" date="2015-04" db="UniProtKB">
        <authorList>
            <consortium name="EnsemblPlants"/>
        </authorList>
    </citation>
    <scope>IDENTIFICATION</scope>
</reference>
<dbReference type="AlphaFoldDB" id="A0A0E0BIE6"/>
<dbReference type="EnsemblPlants" id="OGLUM11G11080.1">
    <property type="protein sequence ID" value="OGLUM11G11080.1"/>
    <property type="gene ID" value="OGLUM11G11080"/>
</dbReference>
<dbReference type="Gramene" id="OGLUM11G11080.1">
    <property type="protein sequence ID" value="OGLUM11G11080.1"/>
    <property type="gene ID" value="OGLUM11G11080"/>
</dbReference>
<protein>
    <submittedName>
        <fullName evidence="1">Uncharacterized protein</fullName>
    </submittedName>
</protein>
<keyword evidence="2" id="KW-1185">Reference proteome</keyword>
<evidence type="ECO:0000313" key="2">
    <source>
        <dbReference type="Proteomes" id="UP000026961"/>
    </source>
</evidence>
<evidence type="ECO:0000313" key="1">
    <source>
        <dbReference type="EnsemblPlants" id="OGLUM11G11080.1"/>
    </source>
</evidence>
<name>A0A0E0BIE6_9ORYZ</name>
<dbReference type="Proteomes" id="UP000026961">
    <property type="component" value="Chromosome 11"/>
</dbReference>